<comment type="cofactor">
    <cofactor evidence="1">
        <name>Zn(2+)</name>
        <dbReference type="ChEBI" id="CHEBI:29105"/>
    </cofactor>
</comment>
<dbReference type="CDD" id="cd08975">
    <property type="entry name" value="BaFpgNei_N_3"/>
    <property type="match status" value="1"/>
</dbReference>
<dbReference type="InterPro" id="IPR010663">
    <property type="entry name" value="Znf_FPG/IleRS"/>
</dbReference>
<evidence type="ECO:0000256" key="10">
    <source>
        <dbReference type="ARBA" id="ARBA00023239"/>
    </source>
</evidence>
<keyword evidence="10" id="KW-0456">Lyase</keyword>
<dbReference type="EMBL" id="CP012801">
    <property type="protein sequence ID" value="ALJ62251.1"/>
    <property type="molecule type" value="Genomic_DNA"/>
</dbReference>
<evidence type="ECO:0000313" key="15">
    <source>
        <dbReference type="EMBL" id="ALJ62251.1"/>
    </source>
</evidence>
<dbReference type="GO" id="GO:0016829">
    <property type="term" value="F:lyase activity"/>
    <property type="evidence" value="ECO:0007669"/>
    <property type="project" value="UniProtKB-KW"/>
</dbReference>
<dbReference type="GO" id="GO:0003684">
    <property type="term" value="F:damaged DNA binding"/>
    <property type="evidence" value="ECO:0007669"/>
    <property type="project" value="InterPro"/>
</dbReference>
<reference evidence="15 16" key="1">
    <citation type="journal article" date="2015" name="Science">
        <title>Genetic determinants of in vivo fitness and diet responsiveness in multiple human gut Bacteroides.</title>
        <authorList>
            <person name="Wu M."/>
            <person name="McNulty N.P."/>
            <person name="Rodionov D.A."/>
            <person name="Khoroshkin M.S."/>
            <person name="Griffin N.W."/>
            <person name="Cheng J."/>
            <person name="Latreille P."/>
            <person name="Kerstetter R.A."/>
            <person name="Terrapon N."/>
            <person name="Henrissat B."/>
            <person name="Osterman A.L."/>
            <person name="Gordon J.I."/>
        </authorList>
    </citation>
    <scope>NUCLEOTIDE SEQUENCE [LARGE SCALE GENOMIC DNA]</scope>
    <source>
        <strain evidence="15 16">WH2</strain>
    </source>
</reference>
<evidence type="ECO:0000256" key="11">
    <source>
        <dbReference type="ARBA" id="ARBA00023268"/>
    </source>
</evidence>
<evidence type="ECO:0000256" key="6">
    <source>
        <dbReference type="ARBA" id="ARBA00022801"/>
    </source>
</evidence>
<evidence type="ECO:0000256" key="2">
    <source>
        <dbReference type="ARBA" id="ARBA00009409"/>
    </source>
</evidence>
<dbReference type="SUPFAM" id="SSF46946">
    <property type="entry name" value="S13-like H2TH domain"/>
    <property type="match status" value="1"/>
</dbReference>
<dbReference type="SMART" id="SM01232">
    <property type="entry name" value="H2TH"/>
    <property type="match status" value="1"/>
</dbReference>
<evidence type="ECO:0000259" key="14">
    <source>
        <dbReference type="PROSITE" id="PS51066"/>
    </source>
</evidence>
<dbReference type="InterPro" id="IPR010979">
    <property type="entry name" value="Ribosomal_uS13-like_H2TH"/>
</dbReference>
<evidence type="ECO:0000256" key="12">
    <source>
        <dbReference type="ARBA" id="ARBA00023295"/>
    </source>
</evidence>
<proteinExistence type="inferred from homology"/>
<dbReference type="EC" id="3.2.2.23" evidence="15"/>
<dbReference type="SUPFAM" id="SSF57716">
    <property type="entry name" value="Glucocorticoid receptor-like (DNA-binding domain)"/>
    <property type="match status" value="1"/>
</dbReference>
<organism evidence="15 16">
    <name type="scientific">Bacteroides cellulosilyticus</name>
    <dbReference type="NCBI Taxonomy" id="246787"/>
    <lineage>
        <taxon>Bacteria</taxon>
        <taxon>Pseudomonadati</taxon>
        <taxon>Bacteroidota</taxon>
        <taxon>Bacteroidia</taxon>
        <taxon>Bacteroidales</taxon>
        <taxon>Bacteroidaceae</taxon>
        <taxon>Bacteroides</taxon>
    </lineage>
</organism>
<evidence type="ECO:0000313" key="16">
    <source>
        <dbReference type="Proteomes" id="UP000061809"/>
    </source>
</evidence>
<evidence type="ECO:0000256" key="9">
    <source>
        <dbReference type="ARBA" id="ARBA00023204"/>
    </source>
</evidence>
<keyword evidence="3" id="KW-0479">Metal-binding</keyword>
<evidence type="ECO:0000256" key="1">
    <source>
        <dbReference type="ARBA" id="ARBA00001947"/>
    </source>
</evidence>
<dbReference type="PROSITE" id="PS51066">
    <property type="entry name" value="ZF_FPG_2"/>
    <property type="match status" value="1"/>
</dbReference>
<keyword evidence="11" id="KW-0511">Multifunctional enzyme</keyword>
<keyword evidence="4" id="KW-0227">DNA damage</keyword>
<protein>
    <submittedName>
        <fullName evidence="15">Formamidopyrimidine-DNA glycosylase</fullName>
        <ecNumber evidence="15">3.2.2.23</ecNumber>
    </submittedName>
</protein>
<dbReference type="AlphaFoldDB" id="A0A0N7IG79"/>
<dbReference type="Gene3D" id="1.10.8.50">
    <property type="match status" value="1"/>
</dbReference>
<keyword evidence="5 13" id="KW-0863">Zinc-finger</keyword>
<dbReference type="InterPro" id="IPR035937">
    <property type="entry name" value="FPG_N"/>
</dbReference>
<accession>A0A0N7IG79</accession>
<dbReference type="InterPro" id="IPR015886">
    <property type="entry name" value="H2TH_FPG"/>
</dbReference>
<dbReference type="GO" id="GO:0034039">
    <property type="term" value="F:8-oxo-7,8-dihydroguanine DNA N-glycosylase activity"/>
    <property type="evidence" value="ECO:0007669"/>
    <property type="project" value="TreeGrafter"/>
</dbReference>
<dbReference type="KEGG" id="bcel:BcellWH2_05042"/>
<evidence type="ECO:0000256" key="5">
    <source>
        <dbReference type="ARBA" id="ARBA00022771"/>
    </source>
</evidence>
<dbReference type="GO" id="GO:0006284">
    <property type="term" value="P:base-excision repair"/>
    <property type="evidence" value="ECO:0007669"/>
    <property type="project" value="InterPro"/>
</dbReference>
<dbReference type="Proteomes" id="UP000061809">
    <property type="component" value="Chromosome"/>
</dbReference>
<keyword evidence="6 15" id="KW-0378">Hydrolase</keyword>
<evidence type="ECO:0000256" key="7">
    <source>
        <dbReference type="ARBA" id="ARBA00022833"/>
    </source>
</evidence>
<evidence type="ECO:0000256" key="4">
    <source>
        <dbReference type="ARBA" id="ARBA00022763"/>
    </source>
</evidence>
<dbReference type="Gene3D" id="3.20.190.10">
    <property type="entry name" value="MutM-like, N-terminal"/>
    <property type="match status" value="1"/>
</dbReference>
<keyword evidence="8" id="KW-0238">DNA-binding</keyword>
<name>A0A0N7IG79_9BACE</name>
<dbReference type="PATRIC" id="fig|246787.4.peg.5207"/>
<evidence type="ECO:0000256" key="13">
    <source>
        <dbReference type="PROSITE-ProRule" id="PRU00391"/>
    </source>
</evidence>
<gene>
    <name evidence="15" type="primary">mutM</name>
    <name evidence="15" type="ORF">BcellWH2_05042</name>
</gene>
<dbReference type="PANTHER" id="PTHR22993:SF9">
    <property type="entry name" value="FORMAMIDOPYRIMIDINE-DNA GLYCOSYLASE"/>
    <property type="match status" value="1"/>
</dbReference>
<dbReference type="RefSeq" id="WP_029328084.1">
    <property type="nucleotide sequence ID" value="NZ_CAXSKE010000003.1"/>
</dbReference>
<keyword evidence="9" id="KW-0234">DNA repair</keyword>
<dbReference type="InterPro" id="IPR000214">
    <property type="entry name" value="Znf_DNA_glyclase/AP_lyase"/>
</dbReference>
<comment type="similarity">
    <text evidence="2">Belongs to the FPG family.</text>
</comment>
<dbReference type="GO" id="GO:0003906">
    <property type="term" value="F:DNA-(apurinic or apyrimidinic site) endonuclease activity"/>
    <property type="evidence" value="ECO:0007669"/>
    <property type="project" value="InterPro"/>
</dbReference>
<dbReference type="Pfam" id="PF06827">
    <property type="entry name" value="zf-FPG_IleRS"/>
    <property type="match status" value="1"/>
</dbReference>
<evidence type="ECO:0000256" key="8">
    <source>
        <dbReference type="ARBA" id="ARBA00023125"/>
    </source>
</evidence>
<keyword evidence="12 15" id="KW-0326">Glycosidase</keyword>
<sequence>MLELPEVLTLSKQANDVLSGKTITQVFNATKPHKFTFYSGDPLEYGKLLVGKTILSSKGYGMFVDFYLSGNVIMNIGDGVSARYYNPGDKVPANYQLLLTFEDESFLVFTVAMYGFISAYPDGVIDNKYYTISRESISPLSDAYTEAEFEKLFASAKKTLTAKALLATEQRIPGVGNGVTQDILFNAGIHPKQKVLDLSDGQKGALFKSLKDTLMAMTSGRGRDTQTDLYGNEGGYKTILSSKTWKNPCPRCGSVIVKEAYLGGSVYYCPECQKIRKI</sequence>
<dbReference type="PANTHER" id="PTHR22993">
    <property type="entry name" value="FORMAMIDOPYRIMIDINE-DNA GLYCOSYLASE"/>
    <property type="match status" value="1"/>
</dbReference>
<keyword evidence="7" id="KW-0862">Zinc</keyword>
<dbReference type="GO" id="GO:0008270">
    <property type="term" value="F:zinc ion binding"/>
    <property type="evidence" value="ECO:0007669"/>
    <property type="project" value="UniProtKB-KW"/>
</dbReference>
<feature type="domain" description="FPG-type" evidence="14">
    <location>
        <begin position="228"/>
        <end position="274"/>
    </location>
</feature>
<dbReference type="SUPFAM" id="SSF81624">
    <property type="entry name" value="N-terminal domain of MutM-like DNA repair proteins"/>
    <property type="match status" value="1"/>
</dbReference>
<evidence type="ECO:0000256" key="3">
    <source>
        <dbReference type="ARBA" id="ARBA00022723"/>
    </source>
</evidence>